<dbReference type="SUPFAM" id="SSF48452">
    <property type="entry name" value="TPR-like"/>
    <property type="match status" value="1"/>
</dbReference>
<dbReference type="EMBL" id="KI913114">
    <property type="protein sequence ID" value="ETV89346.1"/>
    <property type="molecule type" value="Genomic_DNA"/>
</dbReference>
<proteinExistence type="predicted"/>
<accession>W4HCN1</accession>
<evidence type="ECO:0000256" key="1">
    <source>
        <dbReference type="ARBA" id="ARBA00004123"/>
    </source>
</evidence>
<protein>
    <submittedName>
        <fullName evidence="4">Uncharacterized protein</fullName>
    </submittedName>
</protein>
<dbReference type="RefSeq" id="XP_009821746.1">
    <property type="nucleotide sequence ID" value="XM_009823444.1"/>
</dbReference>
<dbReference type="OrthoDB" id="77564at2759"/>
<dbReference type="PANTHER" id="PTHR15502">
    <property type="entry name" value="CALCINEURIN-BINDING PROTEIN CABIN 1-RELATED"/>
    <property type="match status" value="1"/>
</dbReference>
<dbReference type="GeneID" id="20802661"/>
<dbReference type="Gene3D" id="1.25.40.10">
    <property type="entry name" value="Tetratricopeptide repeat domain"/>
    <property type="match status" value="1"/>
</dbReference>
<feature type="region of interest" description="Disordered" evidence="3">
    <location>
        <begin position="353"/>
        <end position="381"/>
    </location>
</feature>
<feature type="compositionally biased region" description="Polar residues" evidence="3">
    <location>
        <begin position="1"/>
        <end position="16"/>
    </location>
</feature>
<dbReference type="InterPro" id="IPR033053">
    <property type="entry name" value="Hir3/CABIN1"/>
</dbReference>
<evidence type="ECO:0000256" key="2">
    <source>
        <dbReference type="ARBA" id="ARBA00023242"/>
    </source>
</evidence>
<comment type="subcellular location">
    <subcellularLocation>
        <location evidence="1">Nucleus</location>
    </subcellularLocation>
</comment>
<dbReference type="GO" id="GO:0031491">
    <property type="term" value="F:nucleosome binding"/>
    <property type="evidence" value="ECO:0007669"/>
    <property type="project" value="TreeGrafter"/>
</dbReference>
<dbReference type="STRING" id="112090.W4HCN1"/>
<sequence length="1780" mass="200947">MASWASINSGRPSASSPLRVKRIRLSNDVGSGVDSPMSPSTAAWKKKKSASVSSETEEALEARLTASYDKALRSHHVPEVAISMYADMLEHVQGMGRTPSFTTRKILYLCLKNMARLEAKYDPPFLQDALQHYAEALEIDDTDCIVWYDMGCISFQLHQFALARMLFERAFCIDATFWPLVYKLASTLYILQDDSAALQVIDHILMHDPHHETALYLKASITHPSPAPTSRVPPGLVDVLKCRNDVTRCDTVQHEALSPLVYKLLDRSWESLGCLLLEIHDANVQTSAGDPLRPTTHVPIYIALDSASRITDTLQEPSDEVLPQQPQPPPTMEITPVQTPTIETLEKLESTAADATPGDDVPQDMSSSCAPLSPSSHHYRRTSHRTLKRLQDEQLAASKFAMEKDVSYRLMAFLGAESDLPPPATLIQSPTRAELSGDGASLHIMVSDGAAVSHHLALTKAGASSPAKSTPMKTEPAGDVALPFDTSSFVAMCASGVPSNKGIGDVMLRYIETCVERCDVVLGDNLVRVLLWMDKCIHDTLGPLPLPVSHVQSKLSRAARLFILELQVDDLISNYDPMTHSRPDFDLALHRCQCLLNLMQLEDPVDDQVLKPRLLWLQIHLSEYAGRFNHVAALVADLKAILRDDVHLGHVKAFPTISTSAIEAKVHKFQLASLVIDARALFQRGESTDQQIADLVLPHYDPTLGQAGHINELVTDVCVYLRNYPANTAYIHKPSPDHDNLPLLPVLIQCLSRLQRFDKCFEVLVLCFFYALQRTTPPGNASIQCIKYIASQLKLVFDKPFAKPALFTHLLDACCFGYRDVMLTHHKSAKMLHRLAYLLSPFHKIRFMGSILQTCHGIMDLRSKPPHDAMVSMVLGALQELNRCFIPTMQSTRLLDAQLAQSLCNPIAHIIKHQVDVGKYTPQLRRLLYTSCTSFALVWFDVHKGLATPCVELVRLLHDIMTTGDGLQGRGLCTLETHACSFLQVAKSMLSQSQEDDTDEELAQCFACLYGYSLLPTCVSHHGHDLVKATAPTTLMELFQFCQRTDKKLVRKESATLFTSVLELPDTTATLQTLVPVNDFQNALKDYLNPVATHATHVICPMSFSGDVESANHKQQPNPIKALWFDLASNFALPKVKRRGRDYPQLLVYEVQCIKYIQYLRNDLYLHPRRAESYRLIAVCIKSLRAMLVDHWIVAWGNFTYPKEQSCVDLTPANALSFDAVTSYPFFKQFMEWIEFVQQAADDDDTSRREVLYKTREMSLVYAQYVAVLGELMLRCCDMAAILDPTMATACYEEAGLLVWRLLAESTCGDEWSVTSLAEHYFALGLLQPDVADEYGLRLNYMLGKVTKYAIKKDRSDCLDEWKVALEYFHTAETYRQRSDTLESLPHAFYQLHACRLKLLLAPVNKSGEKQTRDELAPSVHALRLVNEYFYVKRPVKPSTSSDMSTDDGLDWTQDRIGQLLAGDDASLWKARQHLLWNCLEAMERIPLDDRYFHPAYYMYAWGIRYGQAVVDLDNEFWADRCTLPSAVKAMKPLFDRKRQQVVAIWLSEADTNNLEELHQQQAKYDQLRLKYFTFYLHTMTLAGDSQRVSDLTSWVLSSKEEHWVVDAMLLKALSASSQLARGKLLDLFVKCLFPSQEEANYQSKVLAHLNRMYTIYLEYNEAWHRVRTSHEQSMGSWIWEVALSYALYVVVHEQNIKWCDLAVAHVERTLIQYSQSPAAGPDVLMLDLYQELKMEEQPYWSTLVDEALTFCSAKWPDKTKTKAKPHVPKSKLRFLTSAS</sequence>
<dbReference type="PANTHER" id="PTHR15502:SF7">
    <property type="entry name" value="CALCINEURIN-BINDING PROTEIN CABIN-1"/>
    <property type="match status" value="1"/>
</dbReference>
<dbReference type="GO" id="GO:0005634">
    <property type="term" value="C:nucleus"/>
    <property type="evidence" value="ECO:0007669"/>
    <property type="project" value="UniProtKB-SubCell"/>
</dbReference>
<keyword evidence="2" id="KW-0539">Nucleus</keyword>
<gene>
    <name evidence="4" type="ORF">H257_00665</name>
</gene>
<organism evidence="4">
    <name type="scientific">Aphanomyces astaci</name>
    <name type="common">Crayfish plague agent</name>
    <dbReference type="NCBI Taxonomy" id="112090"/>
    <lineage>
        <taxon>Eukaryota</taxon>
        <taxon>Sar</taxon>
        <taxon>Stramenopiles</taxon>
        <taxon>Oomycota</taxon>
        <taxon>Saprolegniomycetes</taxon>
        <taxon>Saprolegniales</taxon>
        <taxon>Verrucalvaceae</taxon>
        <taxon>Aphanomyces</taxon>
    </lineage>
</organism>
<reference evidence="4" key="1">
    <citation type="submission" date="2013-12" db="EMBL/GenBank/DDBJ databases">
        <title>The Genome Sequence of Aphanomyces astaci APO3.</title>
        <authorList>
            <consortium name="The Broad Institute Genomics Platform"/>
            <person name="Russ C."/>
            <person name="Tyler B."/>
            <person name="van West P."/>
            <person name="Dieguez-Uribeondo J."/>
            <person name="Young S.K."/>
            <person name="Zeng Q."/>
            <person name="Gargeya S."/>
            <person name="Fitzgerald M."/>
            <person name="Abouelleil A."/>
            <person name="Alvarado L."/>
            <person name="Chapman S.B."/>
            <person name="Gainer-Dewar J."/>
            <person name="Goldberg J."/>
            <person name="Griggs A."/>
            <person name="Gujja S."/>
            <person name="Hansen M."/>
            <person name="Howarth C."/>
            <person name="Imamovic A."/>
            <person name="Ireland A."/>
            <person name="Larimer J."/>
            <person name="McCowan C."/>
            <person name="Murphy C."/>
            <person name="Pearson M."/>
            <person name="Poon T.W."/>
            <person name="Priest M."/>
            <person name="Roberts A."/>
            <person name="Saif S."/>
            <person name="Shea T."/>
            <person name="Sykes S."/>
            <person name="Wortman J."/>
            <person name="Nusbaum C."/>
            <person name="Birren B."/>
        </authorList>
    </citation>
    <scope>NUCLEOTIDE SEQUENCE [LARGE SCALE GENOMIC DNA]</scope>
    <source>
        <strain evidence="4">APO3</strain>
    </source>
</reference>
<evidence type="ECO:0000313" key="4">
    <source>
        <dbReference type="EMBL" id="ETV89346.1"/>
    </source>
</evidence>
<evidence type="ECO:0000256" key="3">
    <source>
        <dbReference type="SAM" id="MobiDB-lite"/>
    </source>
</evidence>
<feature type="compositionally biased region" description="Low complexity" evidence="3">
    <location>
        <begin position="366"/>
        <end position="376"/>
    </location>
</feature>
<dbReference type="VEuPathDB" id="FungiDB:H257_00665"/>
<name>W4HCN1_APHAT</name>
<dbReference type="GO" id="GO:0006325">
    <property type="term" value="P:chromatin organization"/>
    <property type="evidence" value="ECO:0007669"/>
    <property type="project" value="InterPro"/>
</dbReference>
<feature type="region of interest" description="Disordered" evidence="3">
    <location>
        <begin position="1"/>
        <end position="49"/>
    </location>
</feature>
<dbReference type="InterPro" id="IPR011990">
    <property type="entry name" value="TPR-like_helical_dom_sf"/>
</dbReference>